<gene>
    <name evidence="6" type="ORF">KTO63_22325</name>
</gene>
<dbReference type="PANTHER" id="PTHR43133">
    <property type="entry name" value="RNA POLYMERASE ECF-TYPE SIGMA FACTO"/>
    <property type="match status" value="1"/>
</dbReference>
<evidence type="ECO:0000256" key="2">
    <source>
        <dbReference type="ARBA" id="ARBA00023082"/>
    </source>
</evidence>
<feature type="domain" description="RNA polymerase sigma-70 region 2" evidence="4">
    <location>
        <begin position="21"/>
        <end position="85"/>
    </location>
</feature>
<keyword evidence="7" id="KW-1185">Reference proteome</keyword>
<feature type="domain" description="RNA polymerase sigma factor 70 region 4 type 2" evidence="5">
    <location>
        <begin position="115"/>
        <end position="164"/>
    </location>
</feature>
<dbReference type="Proteomes" id="UP000812270">
    <property type="component" value="Unassembled WGS sequence"/>
</dbReference>
<keyword evidence="2" id="KW-0731">Sigma factor</keyword>
<dbReference type="InterPro" id="IPR014284">
    <property type="entry name" value="RNA_pol_sigma-70_dom"/>
</dbReference>
<dbReference type="InterPro" id="IPR013249">
    <property type="entry name" value="RNA_pol_sigma70_r4_t2"/>
</dbReference>
<dbReference type="InterPro" id="IPR039425">
    <property type="entry name" value="RNA_pol_sigma-70-like"/>
</dbReference>
<organism evidence="6 7">
    <name type="scientific">Pinibacter aurantiacus</name>
    <dbReference type="NCBI Taxonomy" id="2851599"/>
    <lineage>
        <taxon>Bacteria</taxon>
        <taxon>Pseudomonadati</taxon>
        <taxon>Bacteroidota</taxon>
        <taxon>Chitinophagia</taxon>
        <taxon>Chitinophagales</taxon>
        <taxon>Chitinophagaceae</taxon>
        <taxon>Pinibacter</taxon>
    </lineage>
</organism>
<dbReference type="InterPro" id="IPR007627">
    <property type="entry name" value="RNA_pol_sigma70_r2"/>
</dbReference>
<evidence type="ECO:0000313" key="7">
    <source>
        <dbReference type="Proteomes" id="UP000812270"/>
    </source>
</evidence>
<evidence type="ECO:0000256" key="3">
    <source>
        <dbReference type="ARBA" id="ARBA00023163"/>
    </source>
</evidence>
<dbReference type="GO" id="GO:0016987">
    <property type="term" value="F:sigma factor activity"/>
    <property type="evidence" value="ECO:0007669"/>
    <property type="project" value="UniProtKB-KW"/>
</dbReference>
<dbReference type="Pfam" id="PF04542">
    <property type="entry name" value="Sigma70_r2"/>
    <property type="match status" value="1"/>
</dbReference>
<evidence type="ECO:0000256" key="1">
    <source>
        <dbReference type="ARBA" id="ARBA00023015"/>
    </source>
</evidence>
<keyword evidence="1" id="KW-0805">Transcription regulation</keyword>
<evidence type="ECO:0000313" key="6">
    <source>
        <dbReference type="EMBL" id="MBV4359918.1"/>
    </source>
</evidence>
<dbReference type="GO" id="GO:0003677">
    <property type="term" value="F:DNA binding"/>
    <property type="evidence" value="ECO:0007669"/>
    <property type="project" value="InterPro"/>
</dbReference>
<dbReference type="Pfam" id="PF08281">
    <property type="entry name" value="Sigma70_r4_2"/>
    <property type="match status" value="1"/>
</dbReference>
<dbReference type="NCBIfam" id="TIGR02937">
    <property type="entry name" value="sigma70-ECF"/>
    <property type="match status" value="1"/>
</dbReference>
<protein>
    <submittedName>
        <fullName evidence="6">Sigma-70 family RNA polymerase sigma factor</fullName>
    </submittedName>
</protein>
<accession>A0A9E2SBD5</accession>
<proteinExistence type="predicted"/>
<dbReference type="EMBL" id="JAHSPG010000016">
    <property type="protein sequence ID" value="MBV4359918.1"/>
    <property type="molecule type" value="Genomic_DNA"/>
</dbReference>
<dbReference type="PANTHER" id="PTHR43133:SF46">
    <property type="entry name" value="RNA POLYMERASE SIGMA-70 FACTOR ECF SUBFAMILY"/>
    <property type="match status" value="1"/>
</dbReference>
<dbReference type="RefSeq" id="WP_217794176.1">
    <property type="nucleotide sequence ID" value="NZ_JAHSPG010000016.1"/>
</dbReference>
<keyword evidence="3" id="KW-0804">Transcription</keyword>
<evidence type="ECO:0000259" key="4">
    <source>
        <dbReference type="Pfam" id="PF04542"/>
    </source>
</evidence>
<comment type="caution">
    <text evidence="6">The sequence shown here is derived from an EMBL/GenBank/DDBJ whole genome shotgun (WGS) entry which is preliminary data.</text>
</comment>
<name>A0A9E2SBD5_9BACT</name>
<sequence>MDLIHQIINSDKLAFEQTFLHWQSRVYYYFIGRTRDEDFAEELTQMTFIKLWEYREGLSTEHDFDTQLFRIARTVMIDAIREKERRKRLMNQFQTERDTIESYLSTPNEAQSDFDKSLKALPAVRKKVFVLNRLHGFSYKEIAAELNISDRTVEKHISLALKQLRRMLTLFSFL</sequence>
<dbReference type="GO" id="GO:0006352">
    <property type="term" value="P:DNA-templated transcription initiation"/>
    <property type="evidence" value="ECO:0007669"/>
    <property type="project" value="InterPro"/>
</dbReference>
<dbReference type="AlphaFoldDB" id="A0A9E2SBD5"/>
<evidence type="ECO:0000259" key="5">
    <source>
        <dbReference type="Pfam" id="PF08281"/>
    </source>
</evidence>
<reference evidence="6" key="1">
    <citation type="submission" date="2021-06" db="EMBL/GenBank/DDBJ databases">
        <authorList>
            <person name="Huq M.A."/>
        </authorList>
    </citation>
    <scope>NUCLEOTIDE SEQUENCE</scope>
    <source>
        <strain evidence="6">MAH-26</strain>
    </source>
</reference>
<dbReference type="CDD" id="cd06171">
    <property type="entry name" value="Sigma70_r4"/>
    <property type="match status" value="1"/>
</dbReference>